<keyword evidence="2" id="KW-1185">Reference proteome</keyword>
<dbReference type="AlphaFoldDB" id="A0A434A977"/>
<reference evidence="2" key="1">
    <citation type="journal article" date="2019" name="Syst. Appl. Microbiol.">
        <title>Flavobacterium circumlabens sp. nov. and Flavobacterium cupreum sp. nov., two psychrotrophic species isolated from Antarctic environmental samples.</title>
        <authorList>
            <person name="Kralova S."/>
            <person name="Busse H.-J."/>
            <person name="Svec P."/>
            <person name="Maslanova I."/>
            <person name="Stankova E."/>
            <person name="Bartak M."/>
            <person name="Sedlacek I."/>
        </authorList>
    </citation>
    <scope>NUCLEOTIDE SEQUENCE [LARGE SCALE GENOMIC DNA]</scope>
    <source>
        <strain evidence="2">CCM 8825</strain>
    </source>
</reference>
<protein>
    <submittedName>
        <fullName evidence="1">Uncharacterized protein</fullName>
    </submittedName>
</protein>
<evidence type="ECO:0000313" key="2">
    <source>
        <dbReference type="Proteomes" id="UP000288102"/>
    </source>
</evidence>
<evidence type="ECO:0000313" key="1">
    <source>
        <dbReference type="EMBL" id="RUT70931.1"/>
    </source>
</evidence>
<organism evidence="1 2">
    <name type="scientific">Flavobacterium cupreum</name>
    <dbReference type="NCBI Taxonomy" id="2133766"/>
    <lineage>
        <taxon>Bacteria</taxon>
        <taxon>Pseudomonadati</taxon>
        <taxon>Bacteroidota</taxon>
        <taxon>Flavobacteriia</taxon>
        <taxon>Flavobacteriales</taxon>
        <taxon>Flavobacteriaceae</taxon>
        <taxon>Flavobacterium</taxon>
    </lineage>
</organism>
<name>A0A434A977_9FLAO</name>
<dbReference type="Proteomes" id="UP000288102">
    <property type="component" value="Unassembled WGS sequence"/>
</dbReference>
<gene>
    <name evidence="1" type="ORF">D0817_07220</name>
</gene>
<accession>A0A434A977</accession>
<comment type="caution">
    <text evidence="1">The sequence shown here is derived from an EMBL/GenBank/DDBJ whole genome shotgun (WGS) entry which is preliminary data.</text>
</comment>
<proteinExistence type="predicted"/>
<sequence length="171" mass="19734">MVYSIVEFDLNHINMKKYNCILLICICFLFFNGCVAVKSNLNPTNNKGGYKVAVIKKKIKQNPNELMIKGRVFDVKTGSTLNSETRLDIACSKIPASSKGEYTYKLTVVERNKFKLSKEDYFFIEAISLGYKTIRTDYLEFDDVNEVQIDFYLEEEDRPLINCEGVLDSYK</sequence>
<dbReference type="EMBL" id="QWDM01000004">
    <property type="protein sequence ID" value="RUT70931.1"/>
    <property type="molecule type" value="Genomic_DNA"/>
</dbReference>